<dbReference type="PANTHER" id="PTHR42792">
    <property type="entry name" value="FLAGELLIN"/>
    <property type="match status" value="1"/>
</dbReference>
<evidence type="ECO:0000256" key="3">
    <source>
        <dbReference type="RuleBase" id="RU362073"/>
    </source>
</evidence>
<evidence type="ECO:0000313" key="7">
    <source>
        <dbReference type="Proteomes" id="UP000308530"/>
    </source>
</evidence>
<keyword evidence="7" id="KW-1185">Reference proteome</keyword>
<organism evidence="6 7">
    <name type="scientific">Peteryoungia desertarenae</name>
    <dbReference type="NCBI Taxonomy" id="1813451"/>
    <lineage>
        <taxon>Bacteria</taxon>
        <taxon>Pseudomonadati</taxon>
        <taxon>Pseudomonadota</taxon>
        <taxon>Alphaproteobacteria</taxon>
        <taxon>Hyphomicrobiales</taxon>
        <taxon>Rhizobiaceae</taxon>
        <taxon>Peteryoungia</taxon>
    </lineage>
</organism>
<keyword evidence="2 3" id="KW-0975">Bacterial flagellum</keyword>
<dbReference type="SUPFAM" id="SSF64518">
    <property type="entry name" value="Phase 1 flagellin"/>
    <property type="match status" value="1"/>
</dbReference>
<accession>A0ABX6QMZ2</accession>
<dbReference type="InterPro" id="IPR046358">
    <property type="entry name" value="Flagellin_C"/>
</dbReference>
<keyword evidence="6" id="KW-0282">Flagellum</keyword>
<comment type="similarity">
    <text evidence="1 3">Belongs to the bacterial flagellin family.</text>
</comment>
<keyword evidence="6" id="KW-0966">Cell projection</keyword>
<dbReference type="Proteomes" id="UP000308530">
    <property type="component" value="Chromosome"/>
</dbReference>
<feature type="domain" description="Flagellin N-terminal" evidence="4">
    <location>
        <begin position="4"/>
        <end position="135"/>
    </location>
</feature>
<evidence type="ECO:0000256" key="1">
    <source>
        <dbReference type="ARBA" id="ARBA00005709"/>
    </source>
</evidence>
<evidence type="ECO:0000256" key="2">
    <source>
        <dbReference type="ARBA" id="ARBA00023143"/>
    </source>
</evidence>
<gene>
    <name evidence="6" type="ORF">FE840_010600</name>
</gene>
<feature type="domain" description="Flagellin C-terminal" evidence="5">
    <location>
        <begin position="238"/>
        <end position="322"/>
    </location>
</feature>
<evidence type="ECO:0000313" key="6">
    <source>
        <dbReference type="EMBL" id="QLF69949.1"/>
    </source>
</evidence>
<dbReference type="PRINTS" id="PR00207">
    <property type="entry name" value="FLAGELLIN"/>
</dbReference>
<comment type="function">
    <text evidence="3">Flagellin is the subunit protein which polymerizes to form the filaments of bacterial flagella.</text>
</comment>
<proteinExistence type="inferred from homology"/>
<dbReference type="EMBL" id="CP058350">
    <property type="protein sequence ID" value="QLF69949.1"/>
    <property type="molecule type" value="Genomic_DNA"/>
</dbReference>
<dbReference type="RefSeq" id="WP_138288106.1">
    <property type="nucleotide sequence ID" value="NZ_CP058350.1"/>
</dbReference>
<dbReference type="PANTHER" id="PTHR42792:SF2">
    <property type="entry name" value="FLAGELLIN"/>
    <property type="match status" value="1"/>
</dbReference>
<evidence type="ECO:0000259" key="5">
    <source>
        <dbReference type="Pfam" id="PF00700"/>
    </source>
</evidence>
<dbReference type="InterPro" id="IPR001492">
    <property type="entry name" value="Flagellin"/>
</dbReference>
<keyword evidence="6" id="KW-0969">Cilium</keyword>
<dbReference type="Pfam" id="PF00700">
    <property type="entry name" value="Flagellin_C"/>
    <property type="match status" value="1"/>
</dbReference>
<evidence type="ECO:0000259" key="4">
    <source>
        <dbReference type="Pfam" id="PF00669"/>
    </source>
</evidence>
<reference evidence="6 7" key="1">
    <citation type="submission" date="2020-06" db="EMBL/GenBank/DDBJ databases">
        <title>Genome sequence of Rhizobium sp strain ADMK78.</title>
        <authorList>
            <person name="Rahi P."/>
        </authorList>
    </citation>
    <scope>NUCLEOTIDE SEQUENCE [LARGE SCALE GENOMIC DNA]</scope>
    <source>
        <strain evidence="6 7">ADMK78</strain>
    </source>
</reference>
<protein>
    <recommendedName>
        <fullName evidence="3">Flagellin</fullName>
    </recommendedName>
</protein>
<name>A0ABX6QMZ2_9HYPH</name>
<sequence>MSSIMTNGAAIAALASLRAINSALDQSQIRISSGYRVGSAADNAAYWSIATTMRSDERAMGAAGDALALGAATVDTAYSGMAAAVEIVDEFKAKLVAARQPGVDKEKINTELTQLKEQLRTIVDSSSFSGQNWLEWNTAADSDDKTIVSSFVRDAAGAIRLDTLKYDVTTGVGVTGINYLIDNGGAGQYGILTSDAFATSVGAGSAFVILKGASNPPSTVEIILTQATTETEVEDMVKTVDAMLLRMTDVTATLGALKSRIDIQNEFLNQLRSAVEVGVGQLVDADMNEEATRMKALQTQQQLGIQALSIANSNAQNILSLFR</sequence>
<comment type="subcellular location">
    <subcellularLocation>
        <location evidence="3">Secreted</location>
    </subcellularLocation>
    <subcellularLocation>
        <location evidence="3">Bacterial flagellum</location>
    </subcellularLocation>
</comment>
<dbReference type="Pfam" id="PF00669">
    <property type="entry name" value="Flagellin_N"/>
    <property type="match status" value="1"/>
</dbReference>
<keyword evidence="3" id="KW-0964">Secreted</keyword>
<dbReference type="InterPro" id="IPR001029">
    <property type="entry name" value="Flagellin_N"/>
</dbReference>
<dbReference type="Gene3D" id="1.20.1330.10">
    <property type="entry name" value="f41 fragment of flagellin, N-terminal domain"/>
    <property type="match status" value="1"/>
</dbReference>